<organism evidence="1 2">
    <name type="scientific">Candidatus Gemmiger excrementipullorum</name>
    <dbReference type="NCBI Taxonomy" id="2838610"/>
    <lineage>
        <taxon>Bacteria</taxon>
        <taxon>Bacillati</taxon>
        <taxon>Bacillota</taxon>
        <taxon>Clostridia</taxon>
        <taxon>Eubacteriales</taxon>
        <taxon>Gemmiger</taxon>
    </lineage>
</organism>
<evidence type="ECO:0000313" key="2">
    <source>
        <dbReference type="Proteomes" id="UP000886751"/>
    </source>
</evidence>
<evidence type="ECO:0008006" key="3">
    <source>
        <dbReference type="Google" id="ProtNLM"/>
    </source>
</evidence>
<gene>
    <name evidence="1" type="ORF">H9846_07490</name>
</gene>
<name>A0A9D2BV67_9FIRM</name>
<dbReference type="InterPro" id="IPR023213">
    <property type="entry name" value="CAT-like_dom_sf"/>
</dbReference>
<accession>A0A9D2BV67</accession>
<dbReference type="EMBL" id="DXEI01000114">
    <property type="protein sequence ID" value="HIX95286.1"/>
    <property type="molecule type" value="Genomic_DNA"/>
</dbReference>
<dbReference type="Gene3D" id="3.30.559.30">
    <property type="entry name" value="Nonribosomal peptide synthetase, condensation domain"/>
    <property type="match status" value="1"/>
</dbReference>
<reference evidence="1" key="2">
    <citation type="submission" date="2021-04" db="EMBL/GenBank/DDBJ databases">
        <authorList>
            <person name="Gilroy R."/>
        </authorList>
    </citation>
    <scope>NUCLEOTIDE SEQUENCE</scope>
    <source>
        <strain evidence="1">ChiHecec2B26-7398</strain>
    </source>
</reference>
<dbReference type="Gene3D" id="3.30.559.10">
    <property type="entry name" value="Chloramphenicol acetyltransferase-like domain"/>
    <property type="match status" value="1"/>
</dbReference>
<comment type="caution">
    <text evidence="1">The sequence shown here is derived from an EMBL/GenBank/DDBJ whole genome shotgun (WGS) entry which is preliminary data.</text>
</comment>
<dbReference type="Proteomes" id="UP000886751">
    <property type="component" value="Unassembled WGS sequence"/>
</dbReference>
<reference evidence="1" key="1">
    <citation type="journal article" date="2021" name="PeerJ">
        <title>Extensive microbial diversity within the chicken gut microbiome revealed by metagenomics and culture.</title>
        <authorList>
            <person name="Gilroy R."/>
            <person name="Ravi A."/>
            <person name="Getino M."/>
            <person name="Pursley I."/>
            <person name="Horton D.L."/>
            <person name="Alikhan N.F."/>
            <person name="Baker D."/>
            <person name="Gharbi K."/>
            <person name="Hall N."/>
            <person name="Watson M."/>
            <person name="Adriaenssens E.M."/>
            <person name="Foster-Nyarko E."/>
            <person name="Jarju S."/>
            <person name="Secka A."/>
            <person name="Antonio M."/>
            <person name="Oren A."/>
            <person name="Chaudhuri R.R."/>
            <person name="La Ragione R."/>
            <person name="Hildebrand F."/>
            <person name="Pallen M.J."/>
        </authorList>
    </citation>
    <scope>NUCLEOTIDE SEQUENCE</scope>
    <source>
        <strain evidence="1">ChiHecec2B26-7398</strain>
    </source>
</reference>
<dbReference type="AlphaFoldDB" id="A0A9D2BV67"/>
<sequence length="416" mass="46794">MAQTWYKVDNVAKVFLATTTRRDPRVFRVSCTLTEEVDLDLLNKALRHTAKEWPQFQVTLHRGLFWHYFEATDQIPAARQEDKSPCAPLYVPSRRNRLIYRVSCFGARINLEMFHALTDGNGGLLYLQSIVCNYLALRHPGALYDVPTPNSASEADLAQDSFQNFYTGARRTRRARLPKAYHLRGARLPYDQLQFFEGHLSAAAVLERARALDVSLTSYLGAALMLAIYGEMPALDRRKPISISLPVNLRNFYPSGTARNFFNSVYVSRPVAPGDTLATVAPAFDAALKEKLRPEAIQAQMDEYEQLEQNPAIRPVPLPIKNAAVRFFTHLEKQHVTAVLSNMGRIQVSEALRPYIRQFAAFSSTDSLFTCVCSYGDDLVLGTASALRSTNVLRRFYRALTADGLDVTLYATEVEA</sequence>
<proteinExistence type="predicted"/>
<evidence type="ECO:0000313" key="1">
    <source>
        <dbReference type="EMBL" id="HIX95286.1"/>
    </source>
</evidence>
<protein>
    <recommendedName>
        <fullName evidence="3">Alcohol acetyltransferase</fullName>
    </recommendedName>
</protein>